<dbReference type="NCBIfam" id="TIGR00229">
    <property type="entry name" value="sensory_box"/>
    <property type="match status" value="1"/>
</dbReference>
<evidence type="ECO:0000256" key="7">
    <source>
        <dbReference type="ARBA" id="ARBA00022777"/>
    </source>
</evidence>
<evidence type="ECO:0000256" key="2">
    <source>
        <dbReference type="ARBA" id="ARBA00012438"/>
    </source>
</evidence>
<keyword evidence="6" id="KW-0547">Nucleotide-binding</keyword>
<dbReference type="Pfam" id="PF00989">
    <property type="entry name" value="PAS"/>
    <property type="match status" value="1"/>
</dbReference>
<dbReference type="Pfam" id="PF07536">
    <property type="entry name" value="HWE_HK"/>
    <property type="match status" value="1"/>
</dbReference>
<evidence type="ECO:0000259" key="9">
    <source>
        <dbReference type="PROSITE" id="PS50112"/>
    </source>
</evidence>
<dbReference type="SMART" id="SM00911">
    <property type="entry name" value="HWE_HK"/>
    <property type="match status" value="1"/>
</dbReference>
<dbReference type="PANTHER" id="PTHR41523:SF8">
    <property type="entry name" value="ETHYLENE RESPONSE SENSOR PROTEIN"/>
    <property type="match status" value="1"/>
</dbReference>
<evidence type="ECO:0000256" key="3">
    <source>
        <dbReference type="ARBA" id="ARBA00021740"/>
    </source>
</evidence>
<dbReference type="CDD" id="cd00130">
    <property type="entry name" value="PAS"/>
    <property type="match status" value="1"/>
</dbReference>
<dbReference type="InterPro" id="IPR013767">
    <property type="entry name" value="PAS_fold"/>
</dbReference>
<evidence type="ECO:0000313" key="11">
    <source>
        <dbReference type="Proteomes" id="UP000295351"/>
    </source>
</evidence>
<dbReference type="InterPro" id="IPR035965">
    <property type="entry name" value="PAS-like_dom_sf"/>
</dbReference>
<evidence type="ECO:0000256" key="4">
    <source>
        <dbReference type="ARBA" id="ARBA00022553"/>
    </source>
</evidence>
<organism evidence="10 11">
    <name type="scientific">Shinella granuli</name>
    <dbReference type="NCBI Taxonomy" id="323621"/>
    <lineage>
        <taxon>Bacteria</taxon>
        <taxon>Pseudomonadati</taxon>
        <taxon>Pseudomonadota</taxon>
        <taxon>Alphaproteobacteria</taxon>
        <taxon>Hyphomicrobiales</taxon>
        <taxon>Rhizobiaceae</taxon>
        <taxon>Shinella</taxon>
    </lineage>
</organism>
<dbReference type="InterPro" id="IPR036890">
    <property type="entry name" value="HATPase_C_sf"/>
</dbReference>
<keyword evidence="4" id="KW-0597">Phosphoprotein</keyword>
<dbReference type="PANTHER" id="PTHR41523">
    <property type="entry name" value="TWO-COMPONENT SYSTEM SENSOR PROTEIN"/>
    <property type="match status" value="1"/>
</dbReference>
<sequence>MKIAGNAETISSRERFLEAIVQSAIDYAIISMDLDGLVTSWNEGAVNILGWTAEDMIGKPATVFFTQEDREKGIPQKEMTAALNRGRGSDERWHLRADGTMFWASGEMMALRAPDDKTIGFIKILRDRTGERERAERERLLMHELAHRMKNTLSVVQAIVTQSLRNAVSLDDATDKLQLRIAAYAKAHEILLQKDWVSATLADVVAAAGMNIGLDGSSRIRAGGPDVRLGPQAALSFAMVFHELLTNASKYGALSNEEGHVEITWDIERRDGIETLVACWREIDGPRIESSEPHRKGFGSRLIVSSLQAFGEASVSYRQEGFVLLAELPLAKIQLQSDLSAIEQLTR</sequence>
<dbReference type="EC" id="2.7.13.3" evidence="2"/>
<dbReference type="RefSeq" id="WP_133033972.1">
    <property type="nucleotide sequence ID" value="NZ_BAABEI010000012.1"/>
</dbReference>
<dbReference type="Gene3D" id="3.30.565.10">
    <property type="entry name" value="Histidine kinase-like ATPase, C-terminal domain"/>
    <property type="match status" value="1"/>
</dbReference>
<feature type="domain" description="PAS" evidence="9">
    <location>
        <begin position="13"/>
        <end position="86"/>
    </location>
</feature>
<evidence type="ECO:0000256" key="5">
    <source>
        <dbReference type="ARBA" id="ARBA00022679"/>
    </source>
</evidence>
<dbReference type="AlphaFoldDB" id="A0A4R2D1K4"/>
<keyword evidence="5" id="KW-0808">Transferase</keyword>
<evidence type="ECO:0000313" key="10">
    <source>
        <dbReference type="EMBL" id="TCN46662.1"/>
    </source>
</evidence>
<evidence type="ECO:0000256" key="8">
    <source>
        <dbReference type="ARBA" id="ARBA00022840"/>
    </source>
</evidence>
<dbReference type="EMBL" id="SLVX01000004">
    <property type="protein sequence ID" value="TCN46662.1"/>
    <property type="molecule type" value="Genomic_DNA"/>
</dbReference>
<gene>
    <name evidence="10" type="ORF">EV665_104340</name>
</gene>
<proteinExistence type="predicted"/>
<dbReference type="GO" id="GO:0005524">
    <property type="term" value="F:ATP binding"/>
    <property type="evidence" value="ECO:0007669"/>
    <property type="project" value="UniProtKB-KW"/>
</dbReference>
<dbReference type="SUPFAM" id="SSF55785">
    <property type="entry name" value="PYP-like sensor domain (PAS domain)"/>
    <property type="match status" value="1"/>
</dbReference>
<name>A0A4R2D1K4_SHIGR</name>
<comment type="catalytic activity">
    <reaction evidence="1">
        <text>ATP + protein L-histidine = ADP + protein N-phospho-L-histidine.</text>
        <dbReference type="EC" id="2.7.13.3"/>
    </reaction>
</comment>
<keyword evidence="7" id="KW-0418">Kinase</keyword>
<protein>
    <recommendedName>
        <fullName evidence="3">Blue-light-activated histidine kinase</fullName>
        <ecNumber evidence="2">2.7.13.3</ecNumber>
    </recommendedName>
</protein>
<evidence type="ECO:0000256" key="6">
    <source>
        <dbReference type="ARBA" id="ARBA00022741"/>
    </source>
</evidence>
<dbReference type="Gene3D" id="3.30.450.20">
    <property type="entry name" value="PAS domain"/>
    <property type="match status" value="1"/>
</dbReference>
<dbReference type="PROSITE" id="PS50112">
    <property type="entry name" value="PAS"/>
    <property type="match status" value="1"/>
</dbReference>
<dbReference type="InterPro" id="IPR000014">
    <property type="entry name" value="PAS"/>
</dbReference>
<comment type="caution">
    <text evidence="10">The sequence shown here is derived from an EMBL/GenBank/DDBJ whole genome shotgun (WGS) entry which is preliminary data.</text>
</comment>
<accession>A0A4R2D1K4</accession>
<keyword evidence="11" id="KW-1185">Reference proteome</keyword>
<dbReference type="InterPro" id="IPR011102">
    <property type="entry name" value="Sig_transdc_His_kinase_HWE"/>
</dbReference>
<dbReference type="GO" id="GO:0006355">
    <property type="term" value="P:regulation of DNA-templated transcription"/>
    <property type="evidence" value="ECO:0007669"/>
    <property type="project" value="InterPro"/>
</dbReference>
<dbReference type="GO" id="GO:0004673">
    <property type="term" value="F:protein histidine kinase activity"/>
    <property type="evidence" value="ECO:0007669"/>
    <property type="project" value="UniProtKB-EC"/>
</dbReference>
<dbReference type="Proteomes" id="UP000295351">
    <property type="component" value="Unassembled WGS sequence"/>
</dbReference>
<evidence type="ECO:0000256" key="1">
    <source>
        <dbReference type="ARBA" id="ARBA00000085"/>
    </source>
</evidence>
<dbReference type="SMART" id="SM00091">
    <property type="entry name" value="PAS"/>
    <property type="match status" value="1"/>
</dbReference>
<reference evidence="10 11" key="1">
    <citation type="submission" date="2019-03" db="EMBL/GenBank/DDBJ databases">
        <title>Genomic Encyclopedia of Type Strains, Phase IV (KMG-IV): sequencing the most valuable type-strain genomes for metagenomic binning, comparative biology and taxonomic classification.</title>
        <authorList>
            <person name="Goeker M."/>
        </authorList>
    </citation>
    <scope>NUCLEOTIDE SEQUENCE [LARGE SCALE GENOMIC DNA]</scope>
    <source>
        <strain evidence="10 11">DSM 18401</strain>
    </source>
</reference>
<keyword evidence="8" id="KW-0067">ATP-binding</keyword>